<reference evidence="6" key="1">
    <citation type="journal article" date="2011" name="Environ. Microbiol.">
        <title>Time-series analyses of Monterey Bay coastal microbial picoplankton using a 'genome proxy' microarray.</title>
        <authorList>
            <person name="Rich V.I."/>
            <person name="Pham V.D."/>
            <person name="Eppley J."/>
            <person name="Shi Y."/>
            <person name="DeLong E.F."/>
        </authorList>
    </citation>
    <scope>NUCLEOTIDE SEQUENCE</scope>
</reference>
<feature type="transmembrane region" description="Helical" evidence="5">
    <location>
        <begin position="360"/>
        <end position="381"/>
    </location>
</feature>
<dbReference type="Gene3D" id="1.20.1250.20">
    <property type="entry name" value="MFS general substrate transporter like domains"/>
    <property type="match status" value="2"/>
</dbReference>
<feature type="transmembrane region" description="Helical" evidence="5">
    <location>
        <begin position="12"/>
        <end position="36"/>
    </location>
</feature>
<dbReference type="PANTHER" id="PTHR23514">
    <property type="entry name" value="BYPASS OF STOP CODON PROTEIN 6"/>
    <property type="match status" value="1"/>
</dbReference>
<feature type="transmembrane region" description="Helical" evidence="5">
    <location>
        <begin position="78"/>
        <end position="97"/>
    </location>
</feature>
<feature type="transmembrane region" description="Helical" evidence="5">
    <location>
        <begin position="48"/>
        <end position="66"/>
    </location>
</feature>
<dbReference type="AlphaFoldDB" id="E0XXA6"/>
<feature type="transmembrane region" description="Helical" evidence="5">
    <location>
        <begin position="167"/>
        <end position="188"/>
    </location>
</feature>
<keyword evidence="2 5" id="KW-0812">Transmembrane</keyword>
<evidence type="ECO:0000256" key="3">
    <source>
        <dbReference type="ARBA" id="ARBA00022989"/>
    </source>
</evidence>
<dbReference type="EMBL" id="GU474908">
    <property type="protein sequence ID" value="ADI19047.1"/>
    <property type="molecule type" value="Genomic_DNA"/>
</dbReference>
<dbReference type="InterPro" id="IPR011701">
    <property type="entry name" value="MFS"/>
</dbReference>
<keyword evidence="3 5" id="KW-1133">Transmembrane helix</keyword>
<sequence length="391" mass="43940">MLKEIPKIYRNAFYSCFLSSFIFLLVIGVNFVYVPFNINRLDLNESDFAFGIFIFGIFNLITNQIVGRFFIPRIGTKSVMVMGYLLISFCPFLLFYVEQYVLFLLVWIPFGIAVAFMMGGSQTLISLIEHKTNQILTPLYQSAFNIGSIAGGALAGIFIWLKFKPEYIFFTLGILVTLNTVLIYKLGLSKENEFKYEKTPFKPPSYDHLKLGIMLMIYFGSLGIIIDWSALWITKDLLAPPFLGGLVIIFFNIGQLIAKLMAVQLIKLTSEKFIGGYLVFIGSTFYFFSILLSNLSTIVVISFVFGFSISNFVAILLRLGVKLSPNNIPVTISNINSIGFLGFAFGPLLVGYSAENIGLTFNMLALCIVWGINGLVLAYFIRNHQNKDLVI</sequence>
<evidence type="ECO:0000256" key="1">
    <source>
        <dbReference type="ARBA" id="ARBA00004141"/>
    </source>
</evidence>
<feature type="transmembrane region" description="Helical" evidence="5">
    <location>
        <begin position="298"/>
        <end position="321"/>
    </location>
</feature>
<feature type="transmembrane region" description="Helical" evidence="5">
    <location>
        <begin position="209"/>
        <end position="230"/>
    </location>
</feature>
<dbReference type="InterPro" id="IPR036259">
    <property type="entry name" value="MFS_trans_sf"/>
</dbReference>
<evidence type="ECO:0008006" key="7">
    <source>
        <dbReference type="Google" id="ProtNLM"/>
    </source>
</evidence>
<evidence type="ECO:0000256" key="5">
    <source>
        <dbReference type="SAM" id="Phobius"/>
    </source>
</evidence>
<comment type="subcellular location">
    <subcellularLocation>
        <location evidence="1">Membrane</location>
        <topology evidence="1">Multi-pass membrane protein</topology>
    </subcellularLocation>
</comment>
<dbReference type="Pfam" id="PF07690">
    <property type="entry name" value="MFS_1"/>
    <property type="match status" value="1"/>
</dbReference>
<feature type="transmembrane region" description="Helical" evidence="5">
    <location>
        <begin position="139"/>
        <end position="161"/>
    </location>
</feature>
<feature type="transmembrane region" description="Helical" evidence="5">
    <location>
        <begin position="274"/>
        <end position="292"/>
    </location>
</feature>
<protein>
    <recommendedName>
        <fullName evidence="7">Permeases of the major facilitator superfamily</fullName>
    </recommendedName>
</protein>
<accession>E0XXA6</accession>
<feature type="transmembrane region" description="Helical" evidence="5">
    <location>
        <begin position="103"/>
        <end position="127"/>
    </location>
</feature>
<dbReference type="InterPro" id="IPR051788">
    <property type="entry name" value="MFS_Transporter"/>
</dbReference>
<feature type="transmembrane region" description="Helical" evidence="5">
    <location>
        <begin position="242"/>
        <end position="262"/>
    </location>
</feature>
<feature type="transmembrane region" description="Helical" evidence="5">
    <location>
        <begin position="333"/>
        <end position="354"/>
    </location>
</feature>
<keyword evidence="4 5" id="KW-0472">Membrane</keyword>
<dbReference type="GO" id="GO:0022857">
    <property type="term" value="F:transmembrane transporter activity"/>
    <property type="evidence" value="ECO:0007669"/>
    <property type="project" value="InterPro"/>
</dbReference>
<evidence type="ECO:0000256" key="4">
    <source>
        <dbReference type="ARBA" id="ARBA00023136"/>
    </source>
</evidence>
<evidence type="ECO:0000256" key="2">
    <source>
        <dbReference type="ARBA" id="ARBA00022692"/>
    </source>
</evidence>
<proteinExistence type="predicted"/>
<organism evidence="6">
    <name type="scientific">uncultured delta proteobacterium HF0070_07E19</name>
    <dbReference type="NCBI Taxonomy" id="710823"/>
    <lineage>
        <taxon>Bacteria</taxon>
        <taxon>Deltaproteobacteria</taxon>
        <taxon>environmental samples</taxon>
    </lineage>
</organism>
<dbReference type="PANTHER" id="PTHR23514:SF13">
    <property type="entry name" value="INNER MEMBRANE PROTEIN YBJJ"/>
    <property type="match status" value="1"/>
</dbReference>
<dbReference type="GO" id="GO:0016020">
    <property type="term" value="C:membrane"/>
    <property type="evidence" value="ECO:0007669"/>
    <property type="project" value="UniProtKB-SubCell"/>
</dbReference>
<evidence type="ECO:0000313" key="6">
    <source>
        <dbReference type="EMBL" id="ADI19047.1"/>
    </source>
</evidence>
<dbReference type="SUPFAM" id="SSF103473">
    <property type="entry name" value="MFS general substrate transporter"/>
    <property type="match status" value="1"/>
</dbReference>
<name>E0XXA6_9DELT</name>